<dbReference type="GO" id="GO:0003677">
    <property type="term" value="F:DNA binding"/>
    <property type="evidence" value="ECO:0007669"/>
    <property type="project" value="UniProtKB-KW"/>
</dbReference>
<gene>
    <name evidence="3" type="ORF">BK699_36355</name>
</gene>
<organism evidence="3 4">
    <name type="scientific">Bacillus thuringiensis serovar mexicanensis</name>
    <dbReference type="NCBI Taxonomy" id="180868"/>
    <lineage>
        <taxon>Bacteria</taxon>
        <taxon>Bacillati</taxon>
        <taxon>Bacillota</taxon>
        <taxon>Bacilli</taxon>
        <taxon>Bacillales</taxon>
        <taxon>Bacillaceae</taxon>
        <taxon>Bacillus</taxon>
        <taxon>Bacillus cereus group</taxon>
    </lineage>
</organism>
<protein>
    <submittedName>
        <fullName evidence="3">Transposase</fullName>
    </submittedName>
</protein>
<evidence type="ECO:0000259" key="2">
    <source>
        <dbReference type="Pfam" id="PF07282"/>
    </source>
</evidence>
<sequence>MLKNGKLLKTISEVSLSQFRNMLEYKEKWYGKQGVVVSKTFVSSQLCSNCGHQNKNVKYLNLREWICPSCDTHHDRGNSAGLNLRNEAISLPSVGITGIAQ</sequence>
<keyword evidence="1" id="KW-0238">DNA-binding</keyword>
<evidence type="ECO:0000256" key="1">
    <source>
        <dbReference type="ARBA" id="ARBA00023125"/>
    </source>
</evidence>
<accession>A0A242VYF6</accession>
<reference evidence="3 4" key="1">
    <citation type="submission" date="2016-10" db="EMBL/GenBank/DDBJ databases">
        <title>Comparative genomics of Bacillus thuringiensis reveals a path to pathogens against multiple invertebrate hosts.</title>
        <authorList>
            <person name="Zheng J."/>
            <person name="Gao Q."/>
            <person name="Liu H."/>
            <person name="Peng D."/>
            <person name="Ruan L."/>
            <person name="Sun M."/>
        </authorList>
    </citation>
    <scope>NUCLEOTIDE SEQUENCE [LARGE SCALE GENOMIC DNA]</scope>
    <source>
        <strain evidence="3">BGSC 4AC1</strain>
    </source>
</reference>
<dbReference type="Pfam" id="PF07282">
    <property type="entry name" value="Cas12f1-like_TNB"/>
    <property type="match status" value="1"/>
</dbReference>
<evidence type="ECO:0000313" key="4">
    <source>
        <dbReference type="Proteomes" id="UP000195152"/>
    </source>
</evidence>
<comment type="caution">
    <text evidence="3">The sequence shown here is derived from an EMBL/GenBank/DDBJ whole genome shotgun (WGS) entry which is preliminary data.</text>
</comment>
<feature type="domain" description="Cas12f1-like TNB" evidence="2">
    <location>
        <begin position="17"/>
        <end position="83"/>
    </location>
</feature>
<name>A0A242VYF6_BACTU</name>
<dbReference type="InterPro" id="IPR010095">
    <property type="entry name" value="Cas12f1-like_TNB"/>
</dbReference>
<dbReference type="Proteomes" id="UP000195152">
    <property type="component" value="Unassembled WGS sequence"/>
</dbReference>
<dbReference type="AlphaFoldDB" id="A0A242VYF6"/>
<dbReference type="EMBL" id="NFCF01000124">
    <property type="protein sequence ID" value="OTW43451.1"/>
    <property type="molecule type" value="Genomic_DNA"/>
</dbReference>
<proteinExistence type="predicted"/>
<evidence type="ECO:0000313" key="3">
    <source>
        <dbReference type="EMBL" id="OTW43451.1"/>
    </source>
</evidence>